<dbReference type="AlphaFoldDB" id="A0A0S6W768"/>
<sequence>MKKRVLLIGLVLVVCGLLALLGYVFRASLYKPVAYKQMTSLFPARPLIYMQCAQLASRLKDFSQRSSYQAFLQSPLFDQIQKTLWWQGFSSSLQDALQGMAVDPLRIVGADTAIGVYQAKEGEVVPGVLVVTKIDPTVNLTERLLYLMDSVSGAFGVQKQFEISGIPVYKLQHKEMIVPLYYSILGNLGMISTSFPLLQHTLLQALGKPTDLTPAQTEELEPQNPFGYIVDASKPERFVTLYWDASKILHELQQYKLFDLKEFFDEALLASLAALPFFQVAVEVSEYSLVVSLEVFPPSLPSEKMKPFQENNYETTVSTLIHTTPQQYPLLATVNRARFESLFSTLKQLFPQQSWQEALRWHKQQSLIWGERVECRLTTNLFGTVYTTPDLACILDTQHPQRAKALLQYAVNMLFERLFPSAIQRRTMVSAVNESYRDSTISSARVLFQEVFAYAVSQPSSQPVYTIVATNTQVVKSSLDALRDHPEQSPFTPMPRVLFAPDSSRSSTTISIGGIFIRTIPLLELLEALSKTSTFGLLFPQEVYPGLYQIIPALRQSEAALPDVILLSIQVQETESLSIRLLFRKS</sequence>
<reference evidence="1" key="1">
    <citation type="journal article" date="2015" name="PeerJ">
        <title>First genomic representation of candidate bacterial phylum KSB3 points to enhanced environmental sensing as a trigger of wastewater bulking.</title>
        <authorList>
            <person name="Sekiguchi Y."/>
            <person name="Ohashi A."/>
            <person name="Parks D.H."/>
            <person name="Yamauchi T."/>
            <person name="Tyson G.W."/>
            <person name="Hugenholtz P."/>
        </authorList>
    </citation>
    <scope>NUCLEOTIDE SEQUENCE [LARGE SCALE GENOMIC DNA]</scope>
</reference>
<name>A0A0S6W768_VECG1</name>
<evidence type="ECO:0008006" key="3">
    <source>
        <dbReference type="Google" id="ProtNLM"/>
    </source>
</evidence>
<accession>A0A0S6W768</accession>
<dbReference type="STRING" id="1499967.U27_02359"/>
<evidence type="ECO:0000313" key="1">
    <source>
        <dbReference type="EMBL" id="GAK55525.1"/>
    </source>
</evidence>
<organism evidence="1">
    <name type="scientific">Vecturithrix granuli</name>
    <dbReference type="NCBI Taxonomy" id="1499967"/>
    <lineage>
        <taxon>Bacteria</taxon>
        <taxon>Candidatus Moduliflexota</taxon>
        <taxon>Candidatus Vecturitrichia</taxon>
        <taxon>Candidatus Vecturitrichales</taxon>
        <taxon>Candidatus Vecturitrichaceae</taxon>
        <taxon>Candidatus Vecturithrix</taxon>
    </lineage>
</organism>
<proteinExistence type="predicted"/>
<dbReference type="EMBL" id="DF820463">
    <property type="protein sequence ID" value="GAK55525.1"/>
    <property type="molecule type" value="Genomic_DNA"/>
</dbReference>
<dbReference type="Proteomes" id="UP000030661">
    <property type="component" value="Unassembled WGS sequence"/>
</dbReference>
<evidence type="ECO:0000313" key="2">
    <source>
        <dbReference type="Proteomes" id="UP000030661"/>
    </source>
</evidence>
<gene>
    <name evidence="1" type="ORF">U27_02359</name>
</gene>
<keyword evidence="2" id="KW-1185">Reference proteome</keyword>
<protein>
    <recommendedName>
        <fullName evidence="3">DUF3352 domain-containing protein</fullName>
    </recommendedName>
</protein>
<dbReference type="HOGENOM" id="CLU_465156_0_0_0"/>